<name>A0A8W8K0P4_MAGGI</name>
<comment type="similarity">
    <text evidence="2">Belongs to the universal ribosomal protein uL29 family.</text>
</comment>
<evidence type="ECO:0000256" key="2">
    <source>
        <dbReference type="ARBA" id="ARBA00009254"/>
    </source>
</evidence>
<dbReference type="PANTHER" id="PTHR21183:SF18">
    <property type="entry name" value="LARGE RIBOSOMAL SUBUNIT PROTEIN UL29M"/>
    <property type="match status" value="1"/>
</dbReference>
<proteinExistence type="inferred from homology"/>
<evidence type="ECO:0000313" key="7">
    <source>
        <dbReference type="EnsemblMetazoa" id="G21621.5:cds"/>
    </source>
</evidence>
<keyword evidence="3" id="KW-0689">Ribosomal protein</keyword>
<sequence>MALKVSASLYRVVQFVTTQVLRGGKTNKSIFTRFKPEIQCSSFFHTTRKNNDLMEFFDATEDLEDGAVACGRPWRKDELRIKSNEDLHKLWYILLKERNRIMTLESELERQGLYMTDAWRMDKVEVSMENLLTVVKERDIALNMLETGLSGEPCEVTARNALGIKYRRVESEHLVPKYMNRKYKLLHSKYEPWMAQWILKYEEVKRVKQEKREKYYKYQAKMLQKNYGISEKEAISSTNCESSPYVRCTDKLLSSVNLHLTIRPPIEKVRTNTDCAQFDNNSVDS</sequence>
<dbReference type="EnsemblMetazoa" id="G21621.5">
    <property type="protein sequence ID" value="G21621.5:cds"/>
    <property type="gene ID" value="G21621"/>
</dbReference>
<reference evidence="7" key="1">
    <citation type="submission" date="2022-08" db="UniProtKB">
        <authorList>
            <consortium name="EnsemblMetazoa"/>
        </authorList>
    </citation>
    <scope>IDENTIFICATION</scope>
    <source>
        <strain evidence="7">05x7-T-G4-1.051#20</strain>
    </source>
</reference>
<dbReference type="PANTHER" id="PTHR21183">
    <property type="entry name" value="RIBOSOMAL PROTEIN L47, MITOCHONDRIAL-RELATED"/>
    <property type="match status" value="1"/>
</dbReference>
<dbReference type="InterPro" id="IPR010729">
    <property type="entry name" value="Ribosomal_uL29_mit"/>
</dbReference>
<dbReference type="InterPro" id="IPR038340">
    <property type="entry name" value="MRP-L47_sf"/>
</dbReference>
<dbReference type="Pfam" id="PF06984">
    <property type="entry name" value="MRP-L47"/>
    <property type="match status" value="1"/>
</dbReference>
<dbReference type="GO" id="GO:0003735">
    <property type="term" value="F:structural constituent of ribosome"/>
    <property type="evidence" value="ECO:0007669"/>
    <property type="project" value="InterPro"/>
</dbReference>
<dbReference type="GO" id="GO:0005762">
    <property type="term" value="C:mitochondrial large ribosomal subunit"/>
    <property type="evidence" value="ECO:0007669"/>
    <property type="project" value="TreeGrafter"/>
</dbReference>
<dbReference type="GO" id="GO:0032543">
    <property type="term" value="P:mitochondrial translation"/>
    <property type="evidence" value="ECO:0007669"/>
    <property type="project" value="TreeGrafter"/>
</dbReference>
<protein>
    <recommendedName>
        <fullName evidence="6">Large ribosomal subunit protein uL29m</fullName>
    </recommendedName>
</protein>
<keyword evidence="4" id="KW-0496">Mitochondrion</keyword>
<accession>A0A8W8K0P4</accession>
<comment type="subcellular location">
    <subcellularLocation>
        <location evidence="1">Mitochondrion</location>
    </subcellularLocation>
</comment>
<dbReference type="Gene3D" id="6.10.330.20">
    <property type="match status" value="1"/>
</dbReference>
<dbReference type="AlphaFoldDB" id="A0A8W8K0P4"/>
<dbReference type="Proteomes" id="UP000005408">
    <property type="component" value="Unassembled WGS sequence"/>
</dbReference>
<evidence type="ECO:0000256" key="3">
    <source>
        <dbReference type="ARBA" id="ARBA00022980"/>
    </source>
</evidence>
<organism evidence="7 8">
    <name type="scientific">Magallana gigas</name>
    <name type="common">Pacific oyster</name>
    <name type="synonym">Crassostrea gigas</name>
    <dbReference type="NCBI Taxonomy" id="29159"/>
    <lineage>
        <taxon>Eukaryota</taxon>
        <taxon>Metazoa</taxon>
        <taxon>Spiralia</taxon>
        <taxon>Lophotrochozoa</taxon>
        <taxon>Mollusca</taxon>
        <taxon>Bivalvia</taxon>
        <taxon>Autobranchia</taxon>
        <taxon>Pteriomorphia</taxon>
        <taxon>Ostreida</taxon>
        <taxon>Ostreoidea</taxon>
        <taxon>Ostreidae</taxon>
        <taxon>Magallana</taxon>
    </lineage>
</organism>
<evidence type="ECO:0000313" key="8">
    <source>
        <dbReference type="Proteomes" id="UP000005408"/>
    </source>
</evidence>
<evidence type="ECO:0000256" key="5">
    <source>
        <dbReference type="ARBA" id="ARBA00023274"/>
    </source>
</evidence>
<keyword evidence="8" id="KW-1185">Reference proteome</keyword>
<evidence type="ECO:0000256" key="1">
    <source>
        <dbReference type="ARBA" id="ARBA00004173"/>
    </source>
</evidence>
<keyword evidence="5" id="KW-0687">Ribonucleoprotein</keyword>
<evidence type="ECO:0000256" key="6">
    <source>
        <dbReference type="ARBA" id="ARBA00035289"/>
    </source>
</evidence>
<evidence type="ECO:0000256" key="4">
    <source>
        <dbReference type="ARBA" id="ARBA00023128"/>
    </source>
</evidence>